<keyword evidence="2" id="KW-0520">NAD</keyword>
<evidence type="ECO:0000313" key="4">
    <source>
        <dbReference type="EMBL" id="HHE54759.1"/>
    </source>
</evidence>
<dbReference type="PANTHER" id="PTHR11133:SF22">
    <property type="entry name" value="ALPHA-AMINOADIPIC SEMIALDEHYDE SYNTHASE, MITOCHONDRIAL"/>
    <property type="match status" value="1"/>
</dbReference>
<dbReference type="SMART" id="SM01002">
    <property type="entry name" value="AlaDh_PNT_C"/>
    <property type="match status" value="1"/>
</dbReference>
<dbReference type="Proteomes" id="UP000886111">
    <property type="component" value="Unassembled WGS sequence"/>
</dbReference>
<comment type="caution">
    <text evidence="4">The sequence shown here is derived from an EMBL/GenBank/DDBJ whole genome shotgun (WGS) entry which is preliminary data.</text>
</comment>
<organism evidence="4">
    <name type="scientific">Caldithrix abyssi</name>
    <dbReference type="NCBI Taxonomy" id="187145"/>
    <lineage>
        <taxon>Bacteria</taxon>
        <taxon>Pseudomonadati</taxon>
        <taxon>Calditrichota</taxon>
        <taxon>Calditrichia</taxon>
        <taxon>Calditrichales</taxon>
        <taxon>Calditrichaceae</taxon>
        <taxon>Caldithrix</taxon>
    </lineage>
</organism>
<dbReference type="AlphaFoldDB" id="A0A7V5H2P3"/>
<dbReference type="InterPro" id="IPR007698">
    <property type="entry name" value="AlaDH/PNT_NAD(H)-bd"/>
</dbReference>
<dbReference type="PANTHER" id="PTHR11133">
    <property type="entry name" value="SACCHAROPINE DEHYDROGENASE"/>
    <property type="match status" value="1"/>
</dbReference>
<feature type="domain" description="Alanine dehydrogenase/pyridine nucleotide transhydrogenase NAD(H)-binding" evidence="3">
    <location>
        <begin position="87"/>
        <end position="277"/>
    </location>
</feature>
<dbReference type="GO" id="GO:0009085">
    <property type="term" value="P:lysine biosynthetic process"/>
    <property type="evidence" value="ECO:0007669"/>
    <property type="project" value="InterPro"/>
</dbReference>
<name>A0A7V5H2P3_CALAY</name>
<dbReference type="InterPro" id="IPR051168">
    <property type="entry name" value="AASS"/>
</dbReference>
<dbReference type="EMBL" id="DRTD01000227">
    <property type="protein sequence ID" value="HHE54759.1"/>
    <property type="molecule type" value="Genomic_DNA"/>
</dbReference>
<proteinExistence type="predicted"/>
<feature type="non-terminal residue" evidence="4">
    <location>
        <position position="1"/>
    </location>
</feature>
<evidence type="ECO:0000259" key="3">
    <source>
        <dbReference type="SMART" id="SM01002"/>
    </source>
</evidence>
<dbReference type="Pfam" id="PF01262">
    <property type="entry name" value="AlaDh_PNT_C"/>
    <property type="match status" value="1"/>
</dbReference>
<accession>A0A7V5H2P3</accession>
<sequence length="348" mass="39478">HTIKGQKENMPMLKQIIKGGSTLIDYEKITDEKGRRLVFFGRFAGDAGAIDILWLMGQRWKGKGLKTPFERCKQALHYHSVQEAHDHLEQIGQKIIETGLPAELNPLIIGILGYGNVSKGAQYIFDALPTERIEPQQLAEFYAAGSFDPHKIYLTIFKEEHLVEHKKGQAFELQDYYQRPENYRSIFDQYLPYLSILVNAIYWDARYPRFVTWDSLAQLQAAGKLRLQGIADITCDVNGSIECNVKATDSGNPAYRVHPESRSISDGYLGDGIVLLAVDNLPSELPNDSSRFFSQQLSPFVPGIVQADLSKPLEQSRLPEEIKRATIVYNGQLTDTYKYLEQYLTDLT</sequence>
<dbReference type="GO" id="GO:0004754">
    <property type="term" value="F:saccharopine dehydrogenase (NAD+, L-lysine-forming) activity"/>
    <property type="evidence" value="ECO:0007669"/>
    <property type="project" value="InterPro"/>
</dbReference>
<reference evidence="4" key="1">
    <citation type="journal article" date="2020" name="mSystems">
        <title>Genome- and Community-Level Interaction Insights into Carbon Utilization and Element Cycling Functions of Hydrothermarchaeota in Hydrothermal Sediment.</title>
        <authorList>
            <person name="Zhou Z."/>
            <person name="Liu Y."/>
            <person name="Xu W."/>
            <person name="Pan J."/>
            <person name="Luo Z.H."/>
            <person name="Li M."/>
        </authorList>
    </citation>
    <scope>NUCLEOTIDE SEQUENCE [LARGE SCALE GENOMIC DNA]</scope>
    <source>
        <strain evidence="4">HyVt-76</strain>
    </source>
</reference>
<dbReference type="SUPFAM" id="SSF52283">
    <property type="entry name" value="Formate/glycerate dehydrogenase catalytic domain-like"/>
    <property type="match status" value="1"/>
</dbReference>
<evidence type="ECO:0000256" key="1">
    <source>
        <dbReference type="ARBA" id="ARBA00023002"/>
    </source>
</evidence>
<feature type="binding site" evidence="2">
    <location>
        <position position="35"/>
    </location>
    <ligand>
        <name>NAD(+)</name>
        <dbReference type="ChEBI" id="CHEBI:57540"/>
    </ligand>
</feature>
<dbReference type="InterPro" id="IPR027281">
    <property type="entry name" value="Lys1"/>
</dbReference>
<dbReference type="PIRSF" id="PIRSF018250">
    <property type="entry name" value="Saccharopine_DH_Lys"/>
    <property type="match status" value="1"/>
</dbReference>
<protein>
    <recommendedName>
        <fullName evidence="3">Alanine dehydrogenase/pyridine nucleotide transhydrogenase NAD(H)-binding domain-containing protein</fullName>
    </recommendedName>
</protein>
<gene>
    <name evidence="4" type="ORF">ENL21_03180</name>
</gene>
<dbReference type="Gene3D" id="3.40.50.720">
    <property type="entry name" value="NAD(P)-binding Rossmann-like Domain"/>
    <property type="match status" value="1"/>
</dbReference>
<feature type="binding site" evidence="2">
    <location>
        <position position="148"/>
    </location>
    <ligand>
        <name>NAD(+)</name>
        <dbReference type="ChEBI" id="CHEBI:57540"/>
    </ligand>
</feature>
<feature type="binding site" evidence="2">
    <location>
        <position position="202"/>
    </location>
    <ligand>
        <name>NAD(+)</name>
        <dbReference type="ChEBI" id="CHEBI:57540"/>
    </ligand>
</feature>
<keyword evidence="1" id="KW-0560">Oxidoreductase</keyword>
<evidence type="ECO:0000256" key="2">
    <source>
        <dbReference type="PIRSR" id="PIRSR018250-3"/>
    </source>
</evidence>